<dbReference type="Pfam" id="PF00078">
    <property type="entry name" value="RVT_1"/>
    <property type="match status" value="1"/>
</dbReference>
<keyword evidence="2" id="KW-1185">Reference proteome</keyword>
<dbReference type="Proteomes" id="UP001152795">
    <property type="component" value="Unassembled WGS sequence"/>
</dbReference>
<dbReference type="OrthoDB" id="8068635at2759"/>
<accession>A0A6S7JT29</accession>
<dbReference type="AlphaFoldDB" id="A0A6S7JT29"/>
<comment type="caution">
    <text evidence="1">The sequence shown here is derived from an EMBL/GenBank/DDBJ whole genome shotgun (WGS) entry which is preliminary data.</text>
</comment>
<feature type="non-terminal residue" evidence="1">
    <location>
        <position position="230"/>
    </location>
</feature>
<name>A0A6S7JT29_PARCT</name>
<protein>
    <submittedName>
        <fullName evidence="1">Uncharacterized protein</fullName>
    </submittedName>
</protein>
<evidence type="ECO:0000313" key="1">
    <source>
        <dbReference type="EMBL" id="CAB4034171.1"/>
    </source>
</evidence>
<dbReference type="InterPro" id="IPR000477">
    <property type="entry name" value="RT_dom"/>
</dbReference>
<sequence length="230" mass="26186">MVNVSLTTGHFPNAWKEALVSPLFKKGCEYMEYKNLRPISDLQFVSKITERAASDQIYNHILANNVFPPLQSAYRKHHSTETALLKVINDIHVNMNNQQVTLLVFLDLSSAFDTVDYNILINRIQTSFRITDTALLWLKSYLLAALYVSLLTKVHRKALTCLTVFHSPQGSCLDPLLFTVYASKLFEVVKHHLPNAHAYADDTKLYLAFKSETTQCQEDAMEAMEKCIKA</sequence>
<reference evidence="1" key="1">
    <citation type="submission" date="2020-04" db="EMBL/GenBank/DDBJ databases">
        <authorList>
            <person name="Alioto T."/>
            <person name="Alioto T."/>
            <person name="Gomez Garrido J."/>
        </authorList>
    </citation>
    <scope>NUCLEOTIDE SEQUENCE</scope>
    <source>
        <strain evidence="1">A484AB</strain>
    </source>
</reference>
<evidence type="ECO:0000313" key="2">
    <source>
        <dbReference type="Proteomes" id="UP001152795"/>
    </source>
</evidence>
<dbReference type="EMBL" id="CACRXK020019886">
    <property type="protein sequence ID" value="CAB4034171.1"/>
    <property type="molecule type" value="Genomic_DNA"/>
</dbReference>
<proteinExistence type="predicted"/>
<gene>
    <name evidence="1" type="ORF">PACLA_8A069618</name>
</gene>
<dbReference type="SUPFAM" id="SSF56672">
    <property type="entry name" value="DNA/RNA polymerases"/>
    <property type="match status" value="1"/>
</dbReference>
<organism evidence="1 2">
    <name type="scientific">Paramuricea clavata</name>
    <name type="common">Red gorgonian</name>
    <name type="synonym">Violescent sea-whip</name>
    <dbReference type="NCBI Taxonomy" id="317549"/>
    <lineage>
        <taxon>Eukaryota</taxon>
        <taxon>Metazoa</taxon>
        <taxon>Cnidaria</taxon>
        <taxon>Anthozoa</taxon>
        <taxon>Octocorallia</taxon>
        <taxon>Malacalcyonacea</taxon>
        <taxon>Plexauridae</taxon>
        <taxon>Paramuricea</taxon>
    </lineage>
</organism>
<dbReference type="PANTHER" id="PTHR33332">
    <property type="entry name" value="REVERSE TRANSCRIPTASE DOMAIN-CONTAINING PROTEIN"/>
    <property type="match status" value="1"/>
</dbReference>
<dbReference type="InterPro" id="IPR043502">
    <property type="entry name" value="DNA/RNA_pol_sf"/>
</dbReference>
<dbReference type="PROSITE" id="PS50878">
    <property type="entry name" value="RT_POL"/>
    <property type="match status" value="1"/>
</dbReference>